<keyword evidence="4" id="KW-0187">Copper transport</keyword>
<evidence type="ECO:0000313" key="5">
    <source>
        <dbReference type="EMBL" id="CAL5133445.1"/>
    </source>
</evidence>
<comment type="subcellular location">
    <subcellularLocation>
        <location evidence="4">Membrane</location>
        <topology evidence="4">Multi-pass membrane protein</topology>
    </subcellularLocation>
</comment>
<proteinExistence type="inferred from homology"/>
<keyword evidence="3 4" id="KW-0472">Membrane</keyword>
<dbReference type="PANTHER" id="PTHR12483:SF115">
    <property type="entry name" value="COPPER TRANSPORT PROTEIN"/>
    <property type="match status" value="1"/>
</dbReference>
<sequence length="147" mass="16896">MMRMYFNVDLPFDFLFEPWKIKTNAEVVGAFFGAFVVAILYEGFLVLRENLLLKALSSQPQEEETEGSEFHNASNTRWPRLKSMFSGSHILQAFLHLIQVFVSYMLMLMVMAYNAYVILAVCLGLALGYFLFSVQRPVVTNRRDCCA</sequence>
<dbReference type="Pfam" id="PF04145">
    <property type="entry name" value="Ctr"/>
    <property type="match status" value="1"/>
</dbReference>
<comment type="similarity">
    <text evidence="4">Belongs to the copper transporter (Ctr) (TC 1.A.56) family. SLC31A subfamily.</text>
</comment>
<feature type="transmembrane region" description="Helical" evidence="4">
    <location>
        <begin position="27"/>
        <end position="47"/>
    </location>
</feature>
<reference evidence="5" key="1">
    <citation type="submission" date="2024-06" db="EMBL/GenBank/DDBJ databases">
        <authorList>
            <person name="Liu X."/>
            <person name="Lenzi L."/>
            <person name="Haldenby T S."/>
            <person name="Uol C."/>
        </authorList>
    </citation>
    <scope>NUCLEOTIDE SEQUENCE</scope>
</reference>
<evidence type="ECO:0000256" key="3">
    <source>
        <dbReference type="ARBA" id="ARBA00023136"/>
    </source>
</evidence>
<keyword evidence="1 4" id="KW-0812">Transmembrane</keyword>
<name>A0AAV2T8H1_CALDB</name>
<keyword evidence="4" id="KW-0186">Copper</keyword>
<feature type="transmembrane region" description="Helical" evidence="4">
    <location>
        <begin position="90"/>
        <end position="107"/>
    </location>
</feature>
<evidence type="ECO:0000256" key="4">
    <source>
        <dbReference type="RuleBase" id="RU367022"/>
    </source>
</evidence>
<keyword evidence="4" id="KW-0813">Transport</keyword>
<keyword evidence="2 4" id="KW-1133">Transmembrane helix</keyword>
<evidence type="ECO:0000313" key="6">
    <source>
        <dbReference type="Proteomes" id="UP001497525"/>
    </source>
</evidence>
<keyword evidence="4" id="KW-0406">Ion transport</keyword>
<gene>
    <name evidence="5" type="ORF">CDAUBV1_LOCUS6682</name>
</gene>
<dbReference type="EMBL" id="CAXLJL010000156">
    <property type="protein sequence ID" value="CAL5133445.1"/>
    <property type="molecule type" value="Genomic_DNA"/>
</dbReference>
<comment type="caution">
    <text evidence="5">The sequence shown here is derived from an EMBL/GenBank/DDBJ whole genome shotgun (WGS) entry which is preliminary data.</text>
</comment>
<dbReference type="GO" id="GO:0016020">
    <property type="term" value="C:membrane"/>
    <property type="evidence" value="ECO:0007669"/>
    <property type="project" value="UniProtKB-SubCell"/>
</dbReference>
<dbReference type="Proteomes" id="UP001497525">
    <property type="component" value="Unassembled WGS sequence"/>
</dbReference>
<feature type="transmembrane region" description="Helical" evidence="4">
    <location>
        <begin position="113"/>
        <end position="132"/>
    </location>
</feature>
<evidence type="ECO:0000256" key="2">
    <source>
        <dbReference type="ARBA" id="ARBA00022989"/>
    </source>
</evidence>
<dbReference type="InterPro" id="IPR007274">
    <property type="entry name" value="Cop_transporter"/>
</dbReference>
<protein>
    <recommendedName>
        <fullName evidence="4">Copper transport protein</fullName>
    </recommendedName>
</protein>
<dbReference type="PANTHER" id="PTHR12483">
    <property type="entry name" value="SOLUTE CARRIER FAMILY 31 COPPER TRANSPORTERS"/>
    <property type="match status" value="1"/>
</dbReference>
<accession>A0AAV2T8H1</accession>
<dbReference type="GO" id="GO:0005375">
    <property type="term" value="F:copper ion transmembrane transporter activity"/>
    <property type="evidence" value="ECO:0007669"/>
    <property type="project" value="UniProtKB-UniRule"/>
</dbReference>
<dbReference type="AlphaFoldDB" id="A0AAV2T8H1"/>
<organism evidence="5 6">
    <name type="scientific">Calicophoron daubneyi</name>
    <name type="common">Rumen fluke</name>
    <name type="synonym">Paramphistomum daubneyi</name>
    <dbReference type="NCBI Taxonomy" id="300641"/>
    <lineage>
        <taxon>Eukaryota</taxon>
        <taxon>Metazoa</taxon>
        <taxon>Spiralia</taxon>
        <taxon>Lophotrochozoa</taxon>
        <taxon>Platyhelminthes</taxon>
        <taxon>Trematoda</taxon>
        <taxon>Digenea</taxon>
        <taxon>Plagiorchiida</taxon>
        <taxon>Pronocephalata</taxon>
        <taxon>Paramphistomoidea</taxon>
        <taxon>Paramphistomidae</taxon>
        <taxon>Calicophoron</taxon>
    </lineage>
</organism>
<evidence type="ECO:0000256" key="1">
    <source>
        <dbReference type="ARBA" id="ARBA00022692"/>
    </source>
</evidence>